<dbReference type="InterPro" id="IPR002638">
    <property type="entry name" value="Quinolinate_PRibosylTrfase_C"/>
</dbReference>
<dbReference type="InterPro" id="IPR036068">
    <property type="entry name" value="Nicotinate_pribotase-like_C"/>
</dbReference>
<reference evidence="10" key="2">
    <citation type="submission" date="2021-03" db="EMBL/GenBank/DDBJ databases">
        <authorList>
            <person name="Jaffe A."/>
        </authorList>
    </citation>
    <scope>NUCLEOTIDE SEQUENCE</scope>
    <source>
        <strain evidence="10">RIFCSPLOWO2_01_FULL_58_19</strain>
    </source>
</reference>
<dbReference type="GO" id="GO:0034213">
    <property type="term" value="P:quinolinate catabolic process"/>
    <property type="evidence" value="ECO:0007669"/>
    <property type="project" value="TreeGrafter"/>
</dbReference>
<evidence type="ECO:0000259" key="8">
    <source>
        <dbReference type="Pfam" id="PF02749"/>
    </source>
</evidence>
<dbReference type="GO" id="GO:0009435">
    <property type="term" value="P:NAD+ biosynthetic process"/>
    <property type="evidence" value="ECO:0007669"/>
    <property type="project" value="UniProtKB-UniPathway"/>
</dbReference>
<dbReference type="InterPro" id="IPR013785">
    <property type="entry name" value="Aldolase_TIM"/>
</dbReference>
<dbReference type="PANTHER" id="PTHR32179:SF3">
    <property type="entry name" value="NICOTINATE-NUCLEOTIDE PYROPHOSPHORYLASE [CARBOXYLATING]"/>
    <property type="match status" value="1"/>
</dbReference>
<feature type="domain" description="Quinolinate phosphoribosyl transferase N-terminal" evidence="8">
    <location>
        <begin position="26"/>
        <end position="107"/>
    </location>
</feature>
<evidence type="ECO:0000256" key="5">
    <source>
        <dbReference type="ARBA" id="ARBA00022679"/>
    </source>
</evidence>
<evidence type="ECO:0000256" key="3">
    <source>
        <dbReference type="ARBA" id="ARBA00022642"/>
    </source>
</evidence>
<protein>
    <recommendedName>
        <fullName evidence="6">Nicotinate-nucleotide pyrophosphorylase [carboxylating]</fullName>
        <ecNumber evidence="6">2.4.2.19</ecNumber>
    </recommendedName>
    <alternativeName>
        <fullName evidence="6">Quinolinate phosphoribosyltransferase [decarboxylating]</fullName>
    </alternativeName>
</protein>
<dbReference type="Proteomes" id="UP000678237">
    <property type="component" value="Unassembled WGS sequence"/>
</dbReference>
<comment type="caution">
    <text evidence="9">The sequence shown here is derived from an EMBL/GenBank/DDBJ whole genome shotgun (WGS) entry which is preliminary data.</text>
</comment>
<dbReference type="GO" id="GO:0004514">
    <property type="term" value="F:nicotinate-nucleotide diphosphorylase (carboxylating) activity"/>
    <property type="evidence" value="ECO:0007669"/>
    <property type="project" value="UniProtKB-EC"/>
</dbReference>
<reference evidence="10" key="3">
    <citation type="submission" date="2021-05" db="EMBL/GenBank/DDBJ databases">
        <title>Protein family content uncovers lineage relationships and bacterial pathway maintenance mechanisms in DPANN archaea.</title>
        <authorList>
            <person name="Castelle C.J."/>
            <person name="Meheust R."/>
            <person name="Jaffe A.L."/>
            <person name="Seitz K."/>
            <person name="Gong X."/>
            <person name="Baker B.J."/>
            <person name="Banfield J.F."/>
        </authorList>
    </citation>
    <scope>NUCLEOTIDE SEQUENCE</scope>
    <source>
        <strain evidence="10">RIFCSPLOWO2_01_FULL_58_19</strain>
    </source>
</reference>
<dbReference type="Pfam" id="PF02749">
    <property type="entry name" value="QRPTase_N"/>
    <property type="match status" value="1"/>
</dbReference>
<keyword evidence="5 6" id="KW-0808">Transferase</keyword>
<gene>
    <name evidence="9" type="primary">nadC</name>
    <name evidence="9" type="ORF">HA252_03570</name>
    <name evidence="10" type="ORF">J4203_03155</name>
</gene>
<dbReference type="SUPFAM" id="SSF54675">
    <property type="entry name" value="Nicotinate/Quinolinate PRTase N-terminal domain-like"/>
    <property type="match status" value="1"/>
</dbReference>
<dbReference type="InterPro" id="IPR037128">
    <property type="entry name" value="Quinolinate_PRibosylTase_N_sf"/>
</dbReference>
<feature type="domain" description="Quinolinate phosphoribosyl transferase C-terminal" evidence="7">
    <location>
        <begin position="109"/>
        <end position="276"/>
    </location>
</feature>
<dbReference type="InterPro" id="IPR022412">
    <property type="entry name" value="Quinolinate_PRibosylTrfase_N"/>
</dbReference>
<dbReference type="InterPro" id="IPR027277">
    <property type="entry name" value="NadC/ModD"/>
</dbReference>
<evidence type="ECO:0000313" key="11">
    <source>
        <dbReference type="Proteomes" id="UP000564964"/>
    </source>
</evidence>
<dbReference type="EC" id="2.4.2.19" evidence="6"/>
<comment type="similarity">
    <text evidence="2 6">Belongs to the NadC/ModD family.</text>
</comment>
<keyword evidence="3 6" id="KW-0662">Pyridine nucleotide biosynthesis</keyword>
<dbReference type="Pfam" id="PF01729">
    <property type="entry name" value="QRPTase_C"/>
    <property type="match status" value="1"/>
</dbReference>
<dbReference type="AlphaFoldDB" id="A0A7J4JKL2"/>
<evidence type="ECO:0000313" key="9">
    <source>
        <dbReference type="EMBL" id="HIH16457.1"/>
    </source>
</evidence>
<dbReference type="Proteomes" id="UP000564964">
    <property type="component" value="Unassembled WGS sequence"/>
</dbReference>
<name>A0A7J4JKL2_9ARCH</name>
<evidence type="ECO:0000256" key="6">
    <source>
        <dbReference type="PIRNR" id="PIRNR006250"/>
    </source>
</evidence>
<dbReference type="CDD" id="cd01572">
    <property type="entry name" value="QPRTase"/>
    <property type="match status" value="1"/>
</dbReference>
<evidence type="ECO:0000256" key="1">
    <source>
        <dbReference type="ARBA" id="ARBA00004893"/>
    </source>
</evidence>
<reference evidence="11" key="1">
    <citation type="journal article" date="2020" name="bioRxiv">
        <title>A rank-normalized archaeal taxonomy based on genome phylogeny resolves widespread incomplete and uneven classifications.</title>
        <authorList>
            <person name="Rinke C."/>
            <person name="Chuvochina M."/>
            <person name="Mussig A.J."/>
            <person name="Chaumeil P.-A."/>
            <person name="Waite D.W."/>
            <person name="Whitman W.B."/>
            <person name="Parks D.H."/>
            <person name="Hugenholtz P."/>
        </authorList>
    </citation>
    <scope>NUCLEOTIDE SEQUENCE [LARGE SCALE GENOMIC DNA]</scope>
</reference>
<keyword evidence="4 6" id="KW-0328">Glycosyltransferase</keyword>
<sequence>MVSALLTDQMQKKLLQILNEDIGSGDITAALVPRKKCRATIAAGEQARVAGLEEVAYLFEQAKVSAKLHVNDGDLVEKGQIVLEAEGVNQNVLAVERTALNILGRMSGVATKCWQAVQAAKNPDMKILLTRKTMPGFNEFDKKACAFGGVGPHRMNLSDMVLVKENHLAFFETLPAALFRAKKSKYQGPIEIEVQNLQQAVQAMRTGIVDVVLLDNFSVEDARKAIPLLKKMGEVKIELSGGITLANLREYAKLDPDFLSMGELTKDAKTVDFSLDIVEVLEGEA</sequence>
<dbReference type="Gene3D" id="3.20.20.70">
    <property type="entry name" value="Aldolase class I"/>
    <property type="match status" value="1"/>
</dbReference>
<comment type="pathway">
    <text evidence="1 6">Cofactor biosynthesis; NAD(+) biosynthesis; nicotinate D-ribonucleotide from quinolinate: step 1/1.</text>
</comment>
<evidence type="ECO:0000256" key="4">
    <source>
        <dbReference type="ARBA" id="ARBA00022676"/>
    </source>
</evidence>
<accession>A0A7J4JKL2</accession>
<proteinExistence type="inferred from homology"/>
<dbReference type="PIRSF" id="PIRSF006250">
    <property type="entry name" value="NadC_ModD"/>
    <property type="match status" value="1"/>
</dbReference>
<evidence type="ECO:0000313" key="10">
    <source>
        <dbReference type="EMBL" id="MBS3062845.1"/>
    </source>
</evidence>
<organism evidence="9 11">
    <name type="scientific">Candidatus Iainarchaeum sp</name>
    <dbReference type="NCBI Taxonomy" id="3101447"/>
    <lineage>
        <taxon>Archaea</taxon>
        <taxon>Candidatus Iainarchaeota</taxon>
        <taxon>Candidatus Iainarchaeia</taxon>
        <taxon>Candidatus Iainarchaeales</taxon>
        <taxon>Candidatus Iainarchaeaceae</taxon>
        <taxon>Candidatus Iainarchaeum</taxon>
    </lineage>
</organism>
<comment type="catalytic activity">
    <reaction evidence="6">
        <text>nicotinate beta-D-ribonucleotide + CO2 + diphosphate = quinolinate + 5-phospho-alpha-D-ribose 1-diphosphate + 2 H(+)</text>
        <dbReference type="Rhea" id="RHEA:12733"/>
        <dbReference type="ChEBI" id="CHEBI:15378"/>
        <dbReference type="ChEBI" id="CHEBI:16526"/>
        <dbReference type="ChEBI" id="CHEBI:29959"/>
        <dbReference type="ChEBI" id="CHEBI:33019"/>
        <dbReference type="ChEBI" id="CHEBI:57502"/>
        <dbReference type="ChEBI" id="CHEBI:58017"/>
        <dbReference type="EC" id="2.4.2.19"/>
    </reaction>
</comment>
<evidence type="ECO:0000256" key="2">
    <source>
        <dbReference type="ARBA" id="ARBA00009400"/>
    </source>
</evidence>
<dbReference type="NCBIfam" id="TIGR00078">
    <property type="entry name" value="nadC"/>
    <property type="match status" value="1"/>
</dbReference>
<comment type="subunit">
    <text evidence="6">Hexamer formed by 3 homodimers.</text>
</comment>
<dbReference type="FunFam" id="3.20.20.70:FF:000030">
    <property type="entry name" value="Nicotinate-nucleotide pyrophosphorylase, carboxylating"/>
    <property type="match status" value="1"/>
</dbReference>
<dbReference type="EMBL" id="JAGVWE010000003">
    <property type="protein sequence ID" value="MBS3062845.1"/>
    <property type="molecule type" value="Genomic_DNA"/>
</dbReference>
<dbReference type="UniPathway" id="UPA00253">
    <property type="reaction ID" value="UER00331"/>
</dbReference>
<dbReference type="GO" id="GO:0005737">
    <property type="term" value="C:cytoplasm"/>
    <property type="evidence" value="ECO:0007669"/>
    <property type="project" value="TreeGrafter"/>
</dbReference>
<dbReference type="Gene3D" id="3.90.1170.20">
    <property type="entry name" value="Quinolinate phosphoribosyl transferase, N-terminal domain"/>
    <property type="match status" value="1"/>
</dbReference>
<comment type="function">
    <text evidence="6">Involved in the catabolism of quinolinic acid (QA).</text>
</comment>
<dbReference type="EMBL" id="DUGH01000086">
    <property type="protein sequence ID" value="HIH16457.1"/>
    <property type="molecule type" value="Genomic_DNA"/>
</dbReference>
<dbReference type="PANTHER" id="PTHR32179">
    <property type="entry name" value="NICOTINATE-NUCLEOTIDE PYROPHOSPHORYLASE [CARBOXYLATING]"/>
    <property type="match status" value="1"/>
</dbReference>
<dbReference type="InterPro" id="IPR004393">
    <property type="entry name" value="NadC"/>
</dbReference>
<evidence type="ECO:0000259" key="7">
    <source>
        <dbReference type="Pfam" id="PF01729"/>
    </source>
</evidence>
<dbReference type="SUPFAM" id="SSF51690">
    <property type="entry name" value="Nicotinate/Quinolinate PRTase C-terminal domain-like"/>
    <property type="match status" value="1"/>
</dbReference>